<gene>
    <name evidence="1" type="ORF">BV25DRAFT_355193</name>
</gene>
<keyword evidence="2" id="KW-1185">Reference proteome</keyword>
<reference evidence="1" key="1">
    <citation type="submission" date="2021-03" db="EMBL/GenBank/DDBJ databases">
        <authorList>
            <consortium name="DOE Joint Genome Institute"/>
            <person name="Ahrendt S."/>
            <person name="Looney B.P."/>
            <person name="Miyauchi S."/>
            <person name="Morin E."/>
            <person name="Drula E."/>
            <person name="Courty P.E."/>
            <person name="Chicoki N."/>
            <person name="Fauchery L."/>
            <person name="Kohler A."/>
            <person name="Kuo A."/>
            <person name="Labutti K."/>
            <person name="Pangilinan J."/>
            <person name="Lipzen A."/>
            <person name="Riley R."/>
            <person name="Andreopoulos W."/>
            <person name="He G."/>
            <person name="Johnson J."/>
            <person name="Barry K.W."/>
            <person name="Grigoriev I.V."/>
            <person name="Nagy L."/>
            <person name="Hibbett D."/>
            <person name="Henrissat B."/>
            <person name="Matheny P.B."/>
            <person name="Labbe J."/>
            <person name="Martin F."/>
        </authorList>
    </citation>
    <scope>NUCLEOTIDE SEQUENCE</scope>
    <source>
        <strain evidence="1">HHB10654</strain>
    </source>
</reference>
<reference evidence="1" key="2">
    <citation type="journal article" date="2022" name="New Phytol.">
        <title>Evolutionary transition to the ectomycorrhizal habit in the genomes of a hyperdiverse lineage of mushroom-forming fungi.</title>
        <authorList>
            <person name="Looney B."/>
            <person name="Miyauchi S."/>
            <person name="Morin E."/>
            <person name="Drula E."/>
            <person name="Courty P.E."/>
            <person name="Kohler A."/>
            <person name="Kuo A."/>
            <person name="LaButti K."/>
            <person name="Pangilinan J."/>
            <person name="Lipzen A."/>
            <person name="Riley R."/>
            <person name="Andreopoulos W."/>
            <person name="He G."/>
            <person name="Johnson J."/>
            <person name="Nolan M."/>
            <person name="Tritt A."/>
            <person name="Barry K.W."/>
            <person name="Grigoriev I.V."/>
            <person name="Nagy L.G."/>
            <person name="Hibbett D."/>
            <person name="Henrissat B."/>
            <person name="Matheny P.B."/>
            <person name="Labbe J."/>
            <person name="Martin F.M."/>
        </authorList>
    </citation>
    <scope>NUCLEOTIDE SEQUENCE</scope>
    <source>
        <strain evidence="1">HHB10654</strain>
    </source>
</reference>
<evidence type="ECO:0000313" key="2">
    <source>
        <dbReference type="Proteomes" id="UP000814140"/>
    </source>
</evidence>
<evidence type="ECO:0000313" key="1">
    <source>
        <dbReference type="EMBL" id="KAI0063737.1"/>
    </source>
</evidence>
<sequence length="164" mass="17994">MNEREKPPTAAGGSWVTGDRGTRLRYTPPAVRLGLEYPRHAHSAQNNRRPSAHPRNYPPQRASVALRDKAAKGRLRYGVGRSLGSRGARTRSDVWGGGIKQENDCIRDDIGVRARPLTRPSEEGRLPPEAQRPRACTREAPGICASRAGAARAYVTRRGAQKPI</sequence>
<comment type="caution">
    <text evidence="1">The sequence shown here is derived from an EMBL/GenBank/DDBJ whole genome shotgun (WGS) entry which is preliminary data.</text>
</comment>
<dbReference type="Proteomes" id="UP000814140">
    <property type="component" value="Unassembled WGS sequence"/>
</dbReference>
<organism evidence="1 2">
    <name type="scientific">Artomyces pyxidatus</name>
    <dbReference type="NCBI Taxonomy" id="48021"/>
    <lineage>
        <taxon>Eukaryota</taxon>
        <taxon>Fungi</taxon>
        <taxon>Dikarya</taxon>
        <taxon>Basidiomycota</taxon>
        <taxon>Agaricomycotina</taxon>
        <taxon>Agaricomycetes</taxon>
        <taxon>Russulales</taxon>
        <taxon>Auriscalpiaceae</taxon>
        <taxon>Artomyces</taxon>
    </lineage>
</organism>
<protein>
    <submittedName>
        <fullName evidence="1">Uncharacterized protein</fullName>
    </submittedName>
</protein>
<dbReference type="EMBL" id="MU277201">
    <property type="protein sequence ID" value="KAI0063737.1"/>
    <property type="molecule type" value="Genomic_DNA"/>
</dbReference>
<accession>A0ACB8T5G0</accession>
<proteinExistence type="predicted"/>
<name>A0ACB8T5G0_9AGAM</name>